<sequence length="642" mass="73041">MPVKACTNADCLRHAAAIKMAWNTSVHPCDDFYAFVCGSWVAEKSHRRMDDLAAEAERVALTELRSDRLAPGKARKFFLSCLNAAADVHSNLDVLKMWASSMGMIQPRNQSQVRAVNRHPLDLLLDLAINWRMGPLSLQATVHLGKSQWVLILKPVLGSWRALLDGEDFMFLVDQHVTLLDAQRPSSWLQWNETVAAIRAATSGTIVRSASDEAAIIVSDLDDLTQWLPKGMWLEFINAHFTPELTFNESDPVVVYDTPIMLNIGNVFKPRSLKTLSEVFSWLVLETYLDVIVTQYKAHDTVDKAWLTEHSCLSHTSSFLGLLSVQRHLHRKFPSWRRESVDSFLKHIRTTWALNVEHAPWIDNDSRRQALKKVQALKTVLWPADEFFDGESSEALYDTFPDMDKPFAANLIETALALRRLVNHSHYVDVYTKQMAVESDIVAYKYHLNEIHIALAALNPPVYYDVEMFAMTYGGLGSLYAKEVSKIYDSTGRSLDANGELRVAPFNEELPEYKEKLRCNVTSNLPSYEYFAPVSGLETAFESYNVAVSRDSRNYDYRLETLVEYSSDQVFFMTYCHILCAPRTDYAAEEYCNIPLGNFQPFAEAFDCPLGSYMNPETKCTLFAAEKGHDVKYPWRRSDSIL</sequence>
<comment type="caution">
    <text evidence="1">The sequence shown here is derived from an EMBL/GenBank/DDBJ whole genome shotgun (WGS) entry which is preliminary data.</text>
</comment>
<keyword evidence="2" id="KW-1185">Reference proteome</keyword>
<proteinExistence type="predicted"/>
<name>A0ACB8CBN4_DERSI</name>
<gene>
    <name evidence="1" type="ORF">HPB49_022532</name>
</gene>
<protein>
    <submittedName>
        <fullName evidence="1">Uncharacterized protein</fullName>
    </submittedName>
</protein>
<dbReference type="EMBL" id="CM023477">
    <property type="protein sequence ID" value="KAH7938322.1"/>
    <property type="molecule type" value="Genomic_DNA"/>
</dbReference>
<organism evidence="1 2">
    <name type="scientific">Dermacentor silvarum</name>
    <name type="common">Tick</name>
    <dbReference type="NCBI Taxonomy" id="543639"/>
    <lineage>
        <taxon>Eukaryota</taxon>
        <taxon>Metazoa</taxon>
        <taxon>Ecdysozoa</taxon>
        <taxon>Arthropoda</taxon>
        <taxon>Chelicerata</taxon>
        <taxon>Arachnida</taxon>
        <taxon>Acari</taxon>
        <taxon>Parasitiformes</taxon>
        <taxon>Ixodida</taxon>
        <taxon>Ixodoidea</taxon>
        <taxon>Ixodidae</taxon>
        <taxon>Rhipicephalinae</taxon>
        <taxon>Dermacentor</taxon>
    </lineage>
</organism>
<accession>A0ACB8CBN4</accession>
<evidence type="ECO:0000313" key="2">
    <source>
        <dbReference type="Proteomes" id="UP000821865"/>
    </source>
</evidence>
<evidence type="ECO:0000313" key="1">
    <source>
        <dbReference type="EMBL" id="KAH7938322.1"/>
    </source>
</evidence>
<dbReference type="Proteomes" id="UP000821865">
    <property type="component" value="Chromosome 8"/>
</dbReference>
<reference evidence="1" key="1">
    <citation type="submission" date="2020-05" db="EMBL/GenBank/DDBJ databases">
        <title>Large-scale comparative analyses of tick genomes elucidate their genetic diversity and vector capacities.</title>
        <authorList>
            <person name="Jia N."/>
            <person name="Wang J."/>
            <person name="Shi W."/>
            <person name="Du L."/>
            <person name="Sun Y."/>
            <person name="Zhan W."/>
            <person name="Jiang J."/>
            <person name="Wang Q."/>
            <person name="Zhang B."/>
            <person name="Ji P."/>
            <person name="Sakyi L.B."/>
            <person name="Cui X."/>
            <person name="Yuan T."/>
            <person name="Jiang B."/>
            <person name="Yang W."/>
            <person name="Lam T.T.-Y."/>
            <person name="Chang Q."/>
            <person name="Ding S."/>
            <person name="Wang X."/>
            <person name="Zhu J."/>
            <person name="Ruan X."/>
            <person name="Zhao L."/>
            <person name="Wei J."/>
            <person name="Que T."/>
            <person name="Du C."/>
            <person name="Cheng J."/>
            <person name="Dai P."/>
            <person name="Han X."/>
            <person name="Huang E."/>
            <person name="Gao Y."/>
            <person name="Liu J."/>
            <person name="Shao H."/>
            <person name="Ye R."/>
            <person name="Li L."/>
            <person name="Wei W."/>
            <person name="Wang X."/>
            <person name="Wang C."/>
            <person name="Yang T."/>
            <person name="Huo Q."/>
            <person name="Li W."/>
            <person name="Guo W."/>
            <person name="Chen H."/>
            <person name="Zhou L."/>
            <person name="Ni X."/>
            <person name="Tian J."/>
            <person name="Zhou Y."/>
            <person name="Sheng Y."/>
            <person name="Liu T."/>
            <person name="Pan Y."/>
            <person name="Xia L."/>
            <person name="Li J."/>
            <person name="Zhao F."/>
            <person name="Cao W."/>
        </authorList>
    </citation>
    <scope>NUCLEOTIDE SEQUENCE</scope>
    <source>
        <strain evidence="1">Dsil-2018</strain>
    </source>
</reference>